<accession>A0A3S1HQG4</accession>
<proteinExistence type="predicted"/>
<feature type="compositionally biased region" description="Basic and acidic residues" evidence="1">
    <location>
        <begin position="187"/>
        <end position="196"/>
    </location>
</feature>
<dbReference type="Gene3D" id="3.40.50.300">
    <property type="entry name" value="P-loop containing nucleotide triphosphate hydrolases"/>
    <property type="match status" value="1"/>
</dbReference>
<protein>
    <submittedName>
        <fullName evidence="2">Uncharacterized protein</fullName>
    </submittedName>
</protein>
<feature type="region of interest" description="Disordered" evidence="1">
    <location>
        <begin position="184"/>
        <end position="208"/>
    </location>
</feature>
<name>A0A3S1HQG4_ELYCH</name>
<feature type="compositionally biased region" description="Basic and acidic residues" evidence="1">
    <location>
        <begin position="94"/>
        <end position="104"/>
    </location>
</feature>
<dbReference type="InterPro" id="IPR027417">
    <property type="entry name" value="P-loop_NTPase"/>
</dbReference>
<sequence length="416" mass="46724">MGCGGYSKINKPDVNGAVYRKITKEEVQVITGSKVKVRDNGPTIILVYGGPGSKKGRLVSELVEIFDFTFINVEKIMLQKIAETTANSEQNNEQGDRKESVQELKKMLEDDPSTVSLSWILQEVTSEVDKNPKGRFLVDMMPNLKYIIRTANFSQDCSSSMAAFEEKYPISFSLYFSLNVNSNGKTPKPEEVKEEKEETDGGFQSDEVDLSRTKRRASMFENSVRSFLEYFDQSERLMTVDVSCRNADAISSRVCEVFSRLSLQNEKMVNTVLVFTFDKKSIDPDILEENDVEYIRLEKPGTRLSVQSLDDAIRGFVNKLTHMEHKTIVLDLSATNITKNTEAEVTKSSIVFVNDANMESYFNVTGCQGMFKTVSSLENAVCVFPRDTNPDLCKKIAISFNNEFSNPHAKGDCGKG</sequence>
<dbReference type="Proteomes" id="UP000271974">
    <property type="component" value="Unassembled WGS sequence"/>
</dbReference>
<dbReference type="AlphaFoldDB" id="A0A3S1HQG4"/>
<dbReference type="EMBL" id="RQTK01000217">
    <property type="protein sequence ID" value="RUS84129.1"/>
    <property type="molecule type" value="Genomic_DNA"/>
</dbReference>
<evidence type="ECO:0000256" key="1">
    <source>
        <dbReference type="SAM" id="MobiDB-lite"/>
    </source>
</evidence>
<feature type="region of interest" description="Disordered" evidence="1">
    <location>
        <begin position="85"/>
        <end position="104"/>
    </location>
</feature>
<evidence type="ECO:0000313" key="2">
    <source>
        <dbReference type="EMBL" id="RUS84129.1"/>
    </source>
</evidence>
<gene>
    <name evidence="2" type="ORF">EGW08_008103</name>
</gene>
<keyword evidence="3" id="KW-1185">Reference proteome</keyword>
<organism evidence="2 3">
    <name type="scientific">Elysia chlorotica</name>
    <name type="common">Eastern emerald elysia</name>
    <name type="synonym">Sea slug</name>
    <dbReference type="NCBI Taxonomy" id="188477"/>
    <lineage>
        <taxon>Eukaryota</taxon>
        <taxon>Metazoa</taxon>
        <taxon>Spiralia</taxon>
        <taxon>Lophotrochozoa</taxon>
        <taxon>Mollusca</taxon>
        <taxon>Gastropoda</taxon>
        <taxon>Heterobranchia</taxon>
        <taxon>Euthyneura</taxon>
        <taxon>Panpulmonata</taxon>
        <taxon>Sacoglossa</taxon>
        <taxon>Placobranchoidea</taxon>
        <taxon>Plakobranchidae</taxon>
        <taxon>Elysia</taxon>
    </lineage>
</organism>
<dbReference type="OrthoDB" id="5829348at2759"/>
<dbReference type="STRING" id="188477.A0A3S1HQG4"/>
<evidence type="ECO:0000313" key="3">
    <source>
        <dbReference type="Proteomes" id="UP000271974"/>
    </source>
</evidence>
<comment type="caution">
    <text evidence="2">The sequence shown here is derived from an EMBL/GenBank/DDBJ whole genome shotgun (WGS) entry which is preliminary data.</text>
</comment>
<reference evidence="2 3" key="1">
    <citation type="submission" date="2019-01" db="EMBL/GenBank/DDBJ databases">
        <title>A draft genome assembly of the solar-powered sea slug Elysia chlorotica.</title>
        <authorList>
            <person name="Cai H."/>
            <person name="Li Q."/>
            <person name="Fang X."/>
            <person name="Li J."/>
            <person name="Curtis N.E."/>
            <person name="Altenburger A."/>
            <person name="Shibata T."/>
            <person name="Feng M."/>
            <person name="Maeda T."/>
            <person name="Schwartz J.A."/>
            <person name="Shigenobu S."/>
            <person name="Lundholm N."/>
            <person name="Nishiyama T."/>
            <person name="Yang H."/>
            <person name="Hasebe M."/>
            <person name="Li S."/>
            <person name="Pierce S.K."/>
            <person name="Wang J."/>
        </authorList>
    </citation>
    <scope>NUCLEOTIDE SEQUENCE [LARGE SCALE GENOMIC DNA]</scope>
    <source>
        <strain evidence="2">EC2010</strain>
        <tissue evidence="2">Whole organism of an adult</tissue>
    </source>
</reference>